<organism evidence="6 7">
    <name type="scientific">Formosimonas limnophila</name>
    <dbReference type="NCBI Taxonomy" id="1384487"/>
    <lineage>
        <taxon>Bacteria</taxon>
        <taxon>Pseudomonadati</taxon>
        <taxon>Pseudomonadota</taxon>
        <taxon>Betaproteobacteria</taxon>
        <taxon>Burkholderiales</taxon>
        <taxon>Burkholderiaceae</taxon>
        <taxon>Formosimonas</taxon>
    </lineage>
</organism>
<dbReference type="Pfam" id="PF12802">
    <property type="entry name" value="MarR_2"/>
    <property type="match status" value="1"/>
</dbReference>
<keyword evidence="3 4" id="KW-0804">Transcription</keyword>
<comment type="caution">
    <text evidence="6">The sequence shown here is derived from an EMBL/GenBank/DDBJ whole genome shotgun (WGS) entry which is preliminary data.</text>
</comment>
<dbReference type="InterPro" id="IPR026282">
    <property type="entry name" value="MJ1563"/>
</dbReference>
<keyword evidence="1 4" id="KW-0805">Transcription regulation</keyword>
<protein>
    <recommendedName>
        <fullName evidence="4">HTH-type transcriptional regulator</fullName>
    </recommendedName>
</protein>
<gene>
    <name evidence="6" type="ORF">GCM10009007_01720</name>
</gene>
<dbReference type="SUPFAM" id="SSF46785">
    <property type="entry name" value="Winged helix' DNA-binding domain"/>
    <property type="match status" value="1"/>
</dbReference>
<reference evidence="6" key="1">
    <citation type="journal article" date="2014" name="Int. J. Syst. Evol. Microbiol.">
        <title>Complete genome sequence of Corynebacterium casei LMG S-19264T (=DSM 44701T), isolated from a smear-ripened cheese.</title>
        <authorList>
            <consortium name="US DOE Joint Genome Institute (JGI-PGF)"/>
            <person name="Walter F."/>
            <person name="Albersmeier A."/>
            <person name="Kalinowski J."/>
            <person name="Ruckert C."/>
        </authorList>
    </citation>
    <scope>NUCLEOTIDE SEQUENCE</scope>
    <source>
        <strain evidence="6">KCTC 32501</strain>
    </source>
</reference>
<evidence type="ECO:0000256" key="3">
    <source>
        <dbReference type="ARBA" id="ARBA00023163"/>
    </source>
</evidence>
<dbReference type="GO" id="GO:0003677">
    <property type="term" value="F:DNA binding"/>
    <property type="evidence" value="ECO:0007669"/>
    <property type="project" value="UniProtKB-UniRule"/>
</dbReference>
<dbReference type="GO" id="GO:0003700">
    <property type="term" value="F:DNA-binding transcription factor activity"/>
    <property type="evidence" value="ECO:0007669"/>
    <property type="project" value="InterPro"/>
</dbReference>
<dbReference type="Gene3D" id="1.10.10.10">
    <property type="entry name" value="Winged helix-like DNA-binding domain superfamily/Winged helix DNA-binding domain"/>
    <property type="match status" value="1"/>
</dbReference>
<evidence type="ECO:0000256" key="2">
    <source>
        <dbReference type="ARBA" id="ARBA00023125"/>
    </source>
</evidence>
<reference evidence="6" key="2">
    <citation type="submission" date="2020-09" db="EMBL/GenBank/DDBJ databases">
        <authorList>
            <person name="Sun Q."/>
            <person name="Kim S."/>
        </authorList>
    </citation>
    <scope>NUCLEOTIDE SEQUENCE</scope>
    <source>
        <strain evidence="6">KCTC 32501</strain>
    </source>
</reference>
<comment type="similarity">
    <text evidence="4">Belongs to the GbsR family.</text>
</comment>
<dbReference type="InterPro" id="IPR036388">
    <property type="entry name" value="WH-like_DNA-bd_sf"/>
</dbReference>
<dbReference type="EMBL" id="BMZG01000001">
    <property type="protein sequence ID" value="GHA64933.1"/>
    <property type="molecule type" value="Genomic_DNA"/>
</dbReference>
<evidence type="ECO:0000256" key="1">
    <source>
        <dbReference type="ARBA" id="ARBA00023015"/>
    </source>
</evidence>
<sequence>MTLPPLSQKFVSHFGEMGSRWGFNRTVGQIYALLFLTPEPLNADAIGDLLGFSRSNVSIGLKELQSWRLVKMTHQSGDRREYFSTLGDVWDIFKAVAAERHRREVEPTGTVLRELLLDAPANEQEAYAQKRIESMHDLVEQVNKLFSELQGLSPETLATLMSVGLKVQKAVALKDKVLMKKNKKDLSAAV</sequence>
<dbReference type="InterPro" id="IPR000835">
    <property type="entry name" value="HTH_MarR-typ"/>
</dbReference>
<evidence type="ECO:0000256" key="4">
    <source>
        <dbReference type="PIRNR" id="PIRNR006707"/>
    </source>
</evidence>
<feature type="domain" description="HTH marR-type" evidence="5">
    <location>
        <begin position="22"/>
        <end position="81"/>
    </location>
</feature>
<dbReference type="InterPro" id="IPR036390">
    <property type="entry name" value="WH_DNA-bd_sf"/>
</dbReference>
<dbReference type="PIRSF" id="PIRSF006707">
    <property type="entry name" value="MJ1563"/>
    <property type="match status" value="1"/>
</dbReference>
<dbReference type="PANTHER" id="PTHR38465:SF1">
    <property type="entry name" value="HTH-TYPE TRANSCRIPTIONAL REGULATOR MJ1563-RELATED"/>
    <property type="match status" value="1"/>
</dbReference>
<dbReference type="Proteomes" id="UP000614287">
    <property type="component" value="Unassembled WGS sequence"/>
</dbReference>
<proteinExistence type="inferred from homology"/>
<keyword evidence="7" id="KW-1185">Reference proteome</keyword>
<evidence type="ECO:0000313" key="6">
    <source>
        <dbReference type="EMBL" id="GHA64933.1"/>
    </source>
</evidence>
<dbReference type="RefSeq" id="WP_189490386.1">
    <property type="nucleotide sequence ID" value="NZ_BMZG01000001.1"/>
</dbReference>
<name>A0A8J3CFQ5_9BURK</name>
<dbReference type="AlphaFoldDB" id="A0A8J3CFQ5"/>
<evidence type="ECO:0000313" key="7">
    <source>
        <dbReference type="Proteomes" id="UP000614287"/>
    </source>
</evidence>
<evidence type="ECO:0000259" key="5">
    <source>
        <dbReference type="Pfam" id="PF12802"/>
    </source>
</evidence>
<dbReference type="InterPro" id="IPR052362">
    <property type="entry name" value="HTH-GbsR_regulator"/>
</dbReference>
<keyword evidence="2 4" id="KW-0238">DNA-binding</keyword>
<dbReference type="PANTHER" id="PTHR38465">
    <property type="entry name" value="HTH-TYPE TRANSCRIPTIONAL REGULATOR MJ1563-RELATED"/>
    <property type="match status" value="1"/>
</dbReference>
<accession>A0A8J3CFQ5</accession>